<dbReference type="GO" id="GO:0003887">
    <property type="term" value="F:DNA-directed DNA polymerase activity"/>
    <property type="evidence" value="ECO:0007669"/>
    <property type="project" value="TreeGrafter"/>
</dbReference>
<evidence type="ECO:0000256" key="5">
    <source>
        <dbReference type="ARBA" id="ARBA00023236"/>
    </source>
</evidence>
<dbReference type="CDD" id="cd01700">
    <property type="entry name" value="PolY_Pol_V_umuC"/>
    <property type="match status" value="1"/>
</dbReference>
<dbReference type="InterPro" id="IPR017961">
    <property type="entry name" value="DNA_pol_Y-fam_little_finger"/>
</dbReference>
<evidence type="ECO:0000256" key="6">
    <source>
        <dbReference type="ARBA" id="ARBA00025589"/>
    </source>
</evidence>
<dbReference type="GO" id="GO:0005829">
    <property type="term" value="C:cytosol"/>
    <property type="evidence" value="ECO:0007669"/>
    <property type="project" value="TreeGrafter"/>
</dbReference>
<gene>
    <name evidence="8" type="ORF">FB461_2206</name>
</gene>
<keyword evidence="2" id="KW-0227">DNA damage</keyword>
<dbReference type="InterPro" id="IPR043502">
    <property type="entry name" value="DNA/RNA_pol_sf"/>
</dbReference>
<dbReference type="Gene3D" id="3.30.70.270">
    <property type="match status" value="1"/>
</dbReference>
<dbReference type="Gene3D" id="3.40.1170.60">
    <property type="match status" value="1"/>
</dbReference>
<dbReference type="RefSeq" id="WP_142122097.1">
    <property type="nucleotide sequence ID" value="NZ_BAAASV010000002.1"/>
</dbReference>
<evidence type="ECO:0000256" key="1">
    <source>
        <dbReference type="ARBA" id="ARBA00010945"/>
    </source>
</evidence>
<keyword evidence="3" id="KW-0741">SOS mutagenesis</keyword>
<comment type="function">
    <text evidence="6">Poorly processive, error-prone DNA polymerase involved in untargeted mutagenesis. Copies undamaged DNA at stalled replication forks, which arise in vivo from mismatched or misaligned primer ends. These misaligned primers can be extended by PolIV. Exhibits no 3'-5' exonuclease (proofreading) activity. May be involved in translesional synthesis, in conjunction with the beta clamp from PolIII.</text>
</comment>
<dbReference type="InterPro" id="IPR050116">
    <property type="entry name" value="DNA_polymerase-Y"/>
</dbReference>
<dbReference type="GO" id="GO:0042276">
    <property type="term" value="P:error-prone translesion synthesis"/>
    <property type="evidence" value="ECO:0007669"/>
    <property type="project" value="TreeGrafter"/>
</dbReference>
<sequence>MIAHVDINSAYVSFERVFDPSLEGIPVVVLSNNDGMVVAASSEAKQLGLDLGKPWFELRPVASELGLKALSSNYELYGEMSGRVMDILSRFTDTLQVYSIDEAFLKLPDEPKVLAKVGHEIRETLRQLVGVPVCVGIAPTRTLAKLANRTAKKVPTFAGVCVWPQTSPTWREQLLARLPVSEVWGIARRLERRLNAIGIFSIAELIAADPVEMRRRFNVVVMRTALELRGVPCIPAEEDRTGKKDQLIVSRSFSQKLTTETEMRQVLAVYAQQAAARLVKHSQVAGRVTAFAGTSHYVDERHHPSVLVRIPTPTSDPVVIMRAAYELLPRLVDGARWARAGIMLSDLEPAGRREVFEEFRSPHEEAGIATLIDKIQKTTGHESIGLGWAGLRPGPAWQMTRNMLSKRATTHWGELAIANAA</sequence>
<dbReference type="InterPro" id="IPR043128">
    <property type="entry name" value="Rev_trsase/Diguanyl_cyclase"/>
</dbReference>
<dbReference type="Pfam" id="PF00817">
    <property type="entry name" value="IMS"/>
    <property type="match status" value="1"/>
</dbReference>
<dbReference type="PANTHER" id="PTHR11076">
    <property type="entry name" value="DNA REPAIR POLYMERASE UMUC / TRANSFERASE FAMILY MEMBER"/>
    <property type="match status" value="1"/>
</dbReference>
<dbReference type="EMBL" id="VFOS01000004">
    <property type="protein sequence ID" value="TQL57469.1"/>
    <property type="molecule type" value="Genomic_DNA"/>
</dbReference>
<dbReference type="Pfam" id="PF13438">
    <property type="entry name" value="DUF4113"/>
    <property type="match status" value="1"/>
</dbReference>
<dbReference type="InterPro" id="IPR001126">
    <property type="entry name" value="UmuC"/>
</dbReference>
<dbReference type="GO" id="GO:0006281">
    <property type="term" value="P:DNA repair"/>
    <property type="evidence" value="ECO:0007669"/>
    <property type="project" value="UniProtKB-KW"/>
</dbReference>
<comment type="similarity">
    <text evidence="1">Belongs to the DNA polymerase type-Y family.</text>
</comment>
<dbReference type="SUPFAM" id="SSF56672">
    <property type="entry name" value="DNA/RNA polymerases"/>
    <property type="match status" value="1"/>
</dbReference>
<proteinExistence type="inferred from homology"/>
<dbReference type="Proteomes" id="UP000315389">
    <property type="component" value="Unassembled WGS sequence"/>
</dbReference>
<dbReference type="PANTHER" id="PTHR11076:SF34">
    <property type="entry name" value="PROTEIN UMUC"/>
    <property type="match status" value="1"/>
</dbReference>
<evidence type="ECO:0000256" key="4">
    <source>
        <dbReference type="ARBA" id="ARBA00023204"/>
    </source>
</evidence>
<dbReference type="GO" id="GO:0003684">
    <property type="term" value="F:damaged DNA binding"/>
    <property type="evidence" value="ECO:0007669"/>
    <property type="project" value="InterPro"/>
</dbReference>
<evidence type="ECO:0000256" key="3">
    <source>
        <dbReference type="ARBA" id="ARBA00023199"/>
    </source>
</evidence>
<dbReference type="Gene3D" id="1.10.150.20">
    <property type="entry name" value="5' to 3' exonuclease, C-terminal subdomain"/>
    <property type="match status" value="1"/>
</dbReference>
<dbReference type="InterPro" id="IPR025188">
    <property type="entry name" value="DUF4113"/>
</dbReference>
<keyword evidence="5" id="KW-0742">SOS response</keyword>
<dbReference type="GO" id="GO:0009432">
    <property type="term" value="P:SOS response"/>
    <property type="evidence" value="ECO:0007669"/>
    <property type="project" value="UniProtKB-KW"/>
</dbReference>
<keyword evidence="4" id="KW-0234">DNA repair</keyword>
<dbReference type="Pfam" id="PF11799">
    <property type="entry name" value="IMS_C"/>
    <property type="match status" value="1"/>
</dbReference>
<dbReference type="AlphaFoldDB" id="A0A542ZAU8"/>
<dbReference type="PROSITE" id="PS50173">
    <property type="entry name" value="UMUC"/>
    <property type="match status" value="1"/>
</dbReference>
<dbReference type="OrthoDB" id="9808813at2"/>
<evidence type="ECO:0000313" key="9">
    <source>
        <dbReference type="Proteomes" id="UP000315389"/>
    </source>
</evidence>
<name>A0A542ZAU8_RARFA</name>
<feature type="domain" description="UmuC" evidence="7">
    <location>
        <begin position="2"/>
        <end position="187"/>
    </location>
</feature>
<reference evidence="8 9" key="1">
    <citation type="submission" date="2019-06" db="EMBL/GenBank/DDBJ databases">
        <title>Sequencing the genomes of 1000 actinobacteria strains.</title>
        <authorList>
            <person name="Klenk H.-P."/>
        </authorList>
    </citation>
    <scope>NUCLEOTIDE SEQUENCE [LARGE SCALE GENOMIC DNA]</scope>
    <source>
        <strain evidence="8 9">DSM 4813</strain>
    </source>
</reference>
<evidence type="ECO:0000313" key="8">
    <source>
        <dbReference type="EMBL" id="TQL57469.1"/>
    </source>
</evidence>
<comment type="caution">
    <text evidence="8">The sequence shown here is derived from an EMBL/GenBank/DDBJ whole genome shotgun (WGS) entry which is preliminary data.</text>
</comment>
<organism evidence="8 9">
    <name type="scientific">Rarobacter faecitabidus</name>
    <dbReference type="NCBI Taxonomy" id="13243"/>
    <lineage>
        <taxon>Bacteria</taxon>
        <taxon>Bacillati</taxon>
        <taxon>Actinomycetota</taxon>
        <taxon>Actinomycetes</taxon>
        <taxon>Micrococcales</taxon>
        <taxon>Rarobacteraceae</taxon>
        <taxon>Rarobacter</taxon>
    </lineage>
</organism>
<keyword evidence="9" id="KW-1185">Reference proteome</keyword>
<protein>
    <submittedName>
        <fullName evidence="8">DNA polymerase V</fullName>
    </submittedName>
</protein>
<accession>A0A542ZAU8</accession>
<evidence type="ECO:0000256" key="2">
    <source>
        <dbReference type="ARBA" id="ARBA00022763"/>
    </source>
</evidence>
<evidence type="ECO:0000259" key="7">
    <source>
        <dbReference type="PROSITE" id="PS50173"/>
    </source>
</evidence>